<dbReference type="AlphaFoldDB" id="A0A8T1HUN0"/>
<reference evidence="2" key="1">
    <citation type="submission" date="2018-05" db="EMBL/GenBank/DDBJ databases">
        <title>Effector identification in a new, highly contiguous assembly of the strawberry crown rot pathogen Phytophthora cactorum.</title>
        <authorList>
            <person name="Armitage A.D."/>
            <person name="Nellist C.F."/>
            <person name="Bates H."/>
            <person name="Vickerstaff R.J."/>
            <person name="Harrison R.J."/>
        </authorList>
    </citation>
    <scope>NUCLEOTIDE SEQUENCE</scope>
    <source>
        <strain evidence="1">4040</strain>
        <strain evidence="2">P421</strain>
    </source>
</reference>
<dbReference type="Proteomes" id="UP000760860">
    <property type="component" value="Unassembled WGS sequence"/>
</dbReference>
<comment type="caution">
    <text evidence="2">The sequence shown here is derived from an EMBL/GenBank/DDBJ whole genome shotgun (WGS) entry which is preliminary data.</text>
</comment>
<proteinExistence type="predicted"/>
<evidence type="ECO:0000313" key="2">
    <source>
        <dbReference type="EMBL" id="KAG3215821.1"/>
    </source>
</evidence>
<name>A0A8T1HUN0_9STRA</name>
<dbReference type="Proteomes" id="UP000736787">
    <property type="component" value="Unassembled WGS sequence"/>
</dbReference>
<evidence type="ECO:0000313" key="3">
    <source>
        <dbReference type="Proteomes" id="UP000760860"/>
    </source>
</evidence>
<accession>A0A8T1HUN0</accession>
<evidence type="ECO:0000313" key="1">
    <source>
        <dbReference type="EMBL" id="KAG2926661.1"/>
    </source>
</evidence>
<sequence>MQVLMKHNRREIRKMKMASFTDNKNVGQTECV</sequence>
<dbReference type="EMBL" id="RCMV01000529">
    <property type="protein sequence ID" value="KAG3215821.1"/>
    <property type="molecule type" value="Genomic_DNA"/>
</dbReference>
<protein>
    <submittedName>
        <fullName evidence="2">Uncharacterized protein</fullName>
    </submittedName>
</protein>
<dbReference type="EMBL" id="RCMK01000474">
    <property type="protein sequence ID" value="KAG2926661.1"/>
    <property type="molecule type" value="Genomic_DNA"/>
</dbReference>
<organism evidence="2 3">
    <name type="scientific">Phytophthora cactorum</name>
    <dbReference type="NCBI Taxonomy" id="29920"/>
    <lineage>
        <taxon>Eukaryota</taxon>
        <taxon>Sar</taxon>
        <taxon>Stramenopiles</taxon>
        <taxon>Oomycota</taxon>
        <taxon>Peronosporomycetes</taxon>
        <taxon>Peronosporales</taxon>
        <taxon>Peronosporaceae</taxon>
        <taxon>Phytophthora</taxon>
    </lineage>
</organism>
<gene>
    <name evidence="1" type="ORF">PC117_g14804</name>
    <name evidence="2" type="ORF">PC129_g13302</name>
</gene>